<dbReference type="Gene3D" id="3.40.50.1980">
    <property type="entry name" value="Nitrogenase molybdenum iron protein domain"/>
    <property type="match status" value="2"/>
</dbReference>
<evidence type="ECO:0000256" key="2">
    <source>
        <dbReference type="SAM" id="SignalP"/>
    </source>
</evidence>
<dbReference type="Proteomes" id="UP000053577">
    <property type="component" value="Unassembled WGS sequence"/>
</dbReference>
<gene>
    <name evidence="4" type="ORF">DA01_06890</name>
</gene>
<feature type="domain" description="Fe/B12 periplasmic-binding" evidence="3">
    <location>
        <begin position="53"/>
        <end position="327"/>
    </location>
</feature>
<dbReference type="InterPro" id="IPR002491">
    <property type="entry name" value="ABC_transptr_periplasmic_BD"/>
</dbReference>
<keyword evidence="2" id="KW-0732">Signal</keyword>
<proteinExistence type="inferred from homology"/>
<reference evidence="4 5" key="1">
    <citation type="journal article" date="2015" name="Sci. Rep.">
        <title>A comparative genomics and reductive dehalogenase gene transcription study of two chloroethene-respiring bacteria, Dehalococcoides mccartyi strains MB and 11a.</title>
        <authorList>
            <person name="Low A."/>
            <person name="Shen Z."/>
            <person name="Cheng D."/>
            <person name="Rogers M.J."/>
            <person name="Lee P.K."/>
            <person name="He J."/>
        </authorList>
    </citation>
    <scope>NUCLEOTIDE SEQUENCE [LARGE SCALE GENOMIC DNA]</scope>
    <source>
        <strain evidence="4 5">MB</strain>
    </source>
</reference>
<dbReference type="AlphaFoldDB" id="A0A0V8M0H7"/>
<sequence>MKKVIPFILALSLVACTVAGCGDSQTDDPSDNTSTRTITDSVGRTVEIPTVVEKIVPLGNTPRMISYLGLADKVVGLGGMNASNVTPVTAYAYANKDVWANVPLVGTDAAGATDYYPEEIISCDPDVILCSYTKELADEIQTKTGIPVVAVPMGTLFGTDYEDALRLLGNVCGVGARAEAVITYINDCLADLATRTAGIPDQGKPSVLGAAATFKGMHGLDGVYTKYAVFEVISANDVTEGLSNTSGALLIDKEQIIVWNPQYIFLDSGGVGLVRADYNDNPGLYAQLTAAQSGNLYQYPSSTSYYSNLEIPIVNAYYVASLLYPEQFSDIDFSQKANEVFSFFLGIDNYLSILESAGAGYGKVTLG</sequence>
<dbReference type="PROSITE" id="PS51257">
    <property type="entry name" value="PROKAR_LIPOPROTEIN"/>
    <property type="match status" value="1"/>
</dbReference>
<name>A0A0V8M0H7_9CHLR</name>
<dbReference type="OrthoDB" id="9787830at2"/>
<evidence type="ECO:0000313" key="4">
    <source>
        <dbReference type="EMBL" id="KSV17271.1"/>
    </source>
</evidence>
<dbReference type="PATRIC" id="fig|61435.5.peg.1355"/>
<comment type="caution">
    <text evidence="4">The sequence shown here is derived from an EMBL/GenBank/DDBJ whole genome shotgun (WGS) entry which is preliminary data.</text>
</comment>
<dbReference type="RefSeq" id="WP_058292609.1">
    <property type="nucleotide sequence ID" value="NZ_JGYD01000025.1"/>
</dbReference>
<feature type="chain" id="PRO_5006894158" description="Fe/B12 periplasmic-binding domain-containing protein" evidence="2">
    <location>
        <begin position="22"/>
        <end position="367"/>
    </location>
</feature>
<dbReference type="EMBL" id="JGYD01000025">
    <property type="protein sequence ID" value="KSV17271.1"/>
    <property type="molecule type" value="Genomic_DNA"/>
</dbReference>
<dbReference type="PANTHER" id="PTHR30535:SF34">
    <property type="entry name" value="MOLYBDATE-BINDING PROTEIN MOLA"/>
    <property type="match status" value="1"/>
</dbReference>
<evidence type="ECO:0000256" key="1">
    <source>
        <dbReference type="ARBA" id="ARBA00008814"/>
    </source>
</evidence>
<evidence type="ECO:0000259" key="3">
    <source>
        <dbReference type="PROSITE" id="PS50983"/>
    </source>
</evidence>
<dbReference type="Pfam" id="PF01497">
    <property type="entry name" value="Peripla_BP_2"/>
    <property type="match status" value="1"/>
</dbReference>
<dbReference type="PROSITE" id="PS50983">
    <property type="entry name" value="FE_B12_PBP"/>
    <property type="match status" value="1"/>
</dbReference>
<feature type="signal peptide" evidence="2">
    <location>
        <begin position="1"/>
        <end position="21"/>
    </location>
</feature>
<accession>A0A0V8M0H7</accession>
<organism evidence="4 5">
    <name type="scientific">Dehalococcoides mccartyi</name>
    <dbReference type="NCBI Taxonomy" id="61435"/>
    <lineage>
        <taxon>Bacteria</taxon>
        <taxon>Bacillati</taxon>
        <taxon>Chloroflexota</taxon>
        <taxon>Dehalococcoidia</taxon>
        <taxon>Dehalococcoidales</taxon>
        <taxon>Dehalococcoidaceae</taxon>
        <taxon>Dehalococcoides</taxon>
    </lineage>
</organism>
<dbReference type="PANTHER" id="PTHR30535">
    <property type="entry name" value="VITAMIN B12-BINDING PROTEIN"/>
    <property type="match status" value="1"/>
</dbReference>
<dbReference type="InterPro" id="IPR050902">
    <property type="entry name" value="ABC_Transporter_SBP"/>
</dbReference>
<comment type="similarity">
    <text evidence="1">Belongs to the bacterial solute-binding protein 8 family.</text>
</comment>
<dbReference type="SUPFAM" id="SSF53807">
    <property type="entry name" value="Helical backbone' metal receptor"/>
    <property type="match status" value="1"/>
</dbReference>
<protein>
    <recommendedName>
        <fullName evidence="3">Fe/B12 periplasmic-binding domain-containing protein</fullName>
    </recommendedName>
</protein>
<evidence type="ECO:0000313" key="5">
    <source>
        <dbReference type="Proteomes" id="UP000053577"/>
    </source>
</evidence>